<protein>
    <submittedName>
        <fullName evidence="1">SFRICE_001362</fullName>
    </submittedName>
</protein>
<evidence type="ECO:0000313" key="1">
    <source>
        <dbReference type="EMBL" id="SOQ57026.1"/>
    </source>
</evidence>
<name>A0A2H1WVN3_SPOFR</name>
<dbReference type="EMBL" id="ODYU01011338">
    <property type="protein sequence ID" value="SOQ57026.1"/>
    <property type="molecule type" value="Genomic_DNA"/>
</dbReference>
<accession>A0A2H1WVN3</accession>
<sequence>MQCFFIRGENHSITSPALGEARASVRFLLIKNLPIPTLASRAGDPDNPLGSLQLRLGITPTEPLYSSPIYNNLDFETDDAPIYDYVDFETDGEYGDYFEGDTAMPNSQPQAIDGSFARNGLIDETRRWPNHTVVYHINEEDFGWGLTTV</sequence>
<proteinExistence type="predicted"/>
<reference evidence="1" key="1">
    <citation type="submission" date="2016-07" db="EMBL/GenBank/DDBJ databases">
        <authorList>
            <person name="Bretaudeau A."/>
        </authorList>
    </citation>
    <scope>NUCLEOTIDE SEQUENCE</scope>
    <source>
        <strain evidence="1">Rice</strain>
        <tissue evidence="1">Whole body</tissue>
    </source>
</reference>
<gene>
    <name evidence="1" type="ORF">SFRICE_001362</name>
</gene>
<organism evidence="1">
    <name type="scientific">Spodoptera frugiperda</name>
    <name type="common">Fall armyworm</name>
    <dbReference type="NCBI Taxonomy" id="7108"/>
    <lineage>
        <taxon>Eukaryota</taxon>
        <taxon>Metazoa</taxon>
        <taxon>Ecdysozoa</taxon>
        <taxon>Arthropoda</taxon>
        <taxon>Hexapoda</taxon>
        <taxon>Insecta</taxon>
        <taxon>Pterygota</taxon>
        <taxon>Neoptera</taxon>
        <taxon>Endopterygota</taxon>
        <taxon>Lepidoptera</taxon>
        <taxon>Glossata</taxon>
        <taxon>Ditrysia</taxon>
        <taxon>Noctuoidea</taxon>
        <taxon>Noctuidae</taxon>
        <taxon>Amphipyrinae</taxon>
        <taxon>Spodoptera</taxon>
    </lineage>
</organism>
<dbReference type="AlphaFoldDB" id="A0A2H1WVN3"/>